<dbReference type="Pfam" id="PF14372">
    <property type="entry name" value="hAT-like_RNase-H"/>
    <property type="match status" value="1"/>
</dbReference>
<dbReference type="InterPro" id="IPR003656">
    <property type="entry name" value="Znf_BED"/>
</dbReference>
<dbReference type="GO" id="GO:0046983">
    <property type="term" value="F:protein dimerization activity"/>
    <property type="evidence" value="ECO:0007669"/>
    <property type="project" value="InterPro"/>
</dbReference>
<dbReference type="GO" id="GO:0005634">
    <property type="term" value="C:nucleus"/>
    <property type="evidence" value="ECO:0007669"/>
    <property type="project" value="UniProtKB-SubCell"/>
</dbReference>
<keyword evidence="5" id="KW-0862">Zinc</keyword>
<evidence type="ECO:0000256" key="5">
    <source>
        <dbReference type="ARBA" id="ARBA00022833"/>
    </source>
</evidence>
<dbReference type="InterPro" id="IPR008906">
    <property type="entry name" value="HATC_C_dom"/>
</dbReference>
<reference evidence="12" key="1">
    <citation type="journal article" date="2016" name="Nat. Genet.">
        <title>A high-quality carrot genome assembly provides new insights into carotenoid accumulation and asterid genome evolution.</title>
        <authorList>
            <person name="Iorizzo M."/>
            <person name="Ellison S."/>
            <person name="Senalik D."/>
            <person name="Zeng P."/>
            <person name="Satapoomin P."/>
            <person name="Huang J."/>
            <person name="Bowman M."/>
            <person name="Iovene M."/>
            <person name="Sanseverino W."/>
            <person name="Cavagnaro P."/>
            <person name="Yildiz M."/>
            <person name="Macko-Podgorni A."/>
            <person name="Moranska E."/>
            <person name="Grzebelus E."/>
            <person name="Grzebelus D."/>
            <person name="Ashrafi H."/>
            <person name="Zheng Z."/>
            <person name="Cheng S."/>
            <person name="Spooner D."/>
            <person name="Van Deynze A."/>
            <person name="Simon P."/>
        </authorList>
    </citation>
    <scope>NUCLEOTIDE SEQUENCE</scope>
    <source>
        <tissue evidence="12">Leaf</tissue>
    </source>
</reference>
<evidence type="ECO:0000256" key="6">
    <source>
        <dbReference type="ARBA" id="ARBA00023015"/>
    </source>
</evidence>
<dbReference type="InterPro" id="IPR052035">
    <property type="entry name" value="ZnF_BED_domain_contain"/>
</dbReference>
<dbReference type="EMBL" id="CP093348">
    <property type="protein sequence ID" value="WOH05576.1"/>
    <property type="molecule type" value="Genomic_DNA"/>
</dbReference>
<evidence type="ECO:0000256" key="2">
    <source>
        <dbReference type="ARBA" id="ARBA00011738"/>
    </source>
</evidence>
<dbReference type="Pfam" id="PF05699">
    <property type="entry name" value="Dimer_Tnp_hAT"/>
    <property type="match status" value="1"/>
</dbReference>
<organism evidence="12 13">
    <name type="scientific">Daucus carota subsp. sativus</name>
    <name type="common">Carrot</name>
    <dbReference type="NCBI Taxonomy" id="79200"/>
    <lineage>
        <taxon>Eukaryota</taxon>
        <taxon>Viridiplantae</taxon>
        <taxon>Streptophyta</taxon>
        <taxon>Embryophyta</taxon>
        <taxon>Tracheophyta</taxon>
        <taxon>Spermatophyta</taxon>
        <taxon>Magnoliopsida</taxon>
        <taxon>eudicotyledons</taxon>
        <taxon>Gunneridae</taxon>
        <taxon>Pentapetalae</taxon>
        <taxon>asterids</taxon>
        <taxon>campanulids</taxon>
        <taxon>Apiales</taxon>
        <taxon>Apiaceae</taxon>
        <taxon>Apioideae</taxon>
        <taxon>Scandiceae</taxon>
        <taxon>Daucinae</taxon>
        <taxon>Daucus</taxon>
        <taxon>Daucus sect. Daucus</taxon>
    </lineage>
</organism>
<evidence type="ECO:0000256" key="1">
    <source>
        <dbReference type="ARBA" id="ARBA00004123"/>
    </source>
</evidence>
<dbReference type="PROSITE" id="PS50808">
    <property type="entry name" value="ZF_BED"/>
    <property type="match status" value="1"/>
</dbReference>
<protein>
    <recommendedName>
        <fullName evidence="11">BED-type domain-containing protein</fullName>
    </recommendedName>
</protein>
<dbReference type="PANTHER" id="PTHR46481">
    <property type="entry name" value="ZINC FINGER BED DOMAIN-CONTAINING PROTEIN 4"/>
    <property type="match status" value="1"/>
</dbReference>
<evidence type="ECO:0000313" key="13">
    <source>
        <dbReference type="Proteomes" id="UP000077755"/>
    </source>
</evidence>
<evidence type="ECO:0000256" key="8">
    <source>
        <dbReference type="ARBA" id="ARBA00023163"/>
    </source>
</evidence>
<name>A0AAF0XC73_DAUCS</name>
<dbReference type="Proteomes" id="UP000077755">
    <property type="component" value="Chromosome 6"/>
</dbReference>
<evidence type="ECO:0000256" key="9">
    <source>
        <dbReference type="ARBA" id="ARBA00023242"/>
    </source>
</evidence>
<keyword evidence="6" id="KW-0805">Transcription regulation</keyword>
<dbReference type="SUPFAM" id="SSF57667">
    <property type="entry name" value="beta-beta-alpha zinc fingers"/>
    <property type="match status" value="1"/>
</dbReference>
<evidence type="ECO:0000313" key="12">
    <source>
        <dbReference type="EMBL" id="WOH05576.1"/>
    </source>
</evidence>
<proteinExistence type="predicted"/>
<accession>A0AAF0XC73</accession>
<dbReference type="SUPFAM" id="SSF53098">
    <property type="entry name" value="Ribonuclease H-like"/>
    <property type="match status" value="1"/>
</dbReference>
<comment type="subcellular location">
    <subcellularLocation>
        <location evidence="1">Nucleus</location>
    </subcellularLocation>
</comment>
<evidence type="ECO:0000256" key="3">
    <source>
        <dbReference type="ARBA" id="ARBA00022723"/>
    </source>
</evidence>
<comment type="subunit">
    <text evidence="2">Homodimer.</text>
</comment>
<keyword evidence="4 10" id="KW-0863">Zinc-finger</keyword>
<dbReference type="InterPro" id="IPR025525">
    <property type="entry name" value="hAT-like_transposase_RNase-H"/>
</dbReference>
<keyword evidence="13" id="KW-1185">Reference proteome</keyword>
<dbReference type="Pfam" id="PF02892">
    <property type="entry name" value="zf-BED"/>
    <property type="match status" value="1"/>
</dbReference>
<gene>
    <name evidence="12" type="ORF">DCAR_0624995</name>
</gene>
<dbReference type="AlphaFoldDB" id="A0AAF0XC73"/>
<evidence type="ECO:0000256" key="10">
    <source>
        <dbReference type="PROSITE-ProRule" id="PRU00027"/>
    </source>
</evidence>
<feature type="domain" description="BED-type" evidence="11">
    <location>
        <begin position="12"/>
        <end position="67"/>
    </location>
</feature>
<dbReference type="SMART" id="SM00614">
    <property type="entry name" value="ZnF_BED"/>
    <property type="match status" value="1"/>
</dbReference>
<evidence type="ECO:0000259" key="11">
    <source>
        <dbReference type="PROSITE" id="PS50808"/>
    </source>
</evidence>
<sequence>MEDEPVLVDSSRLKSVVWKDFDRIRFGDTCVAVCKHCQKKLSGSSTSGTSHLRNHLVRCRRRLNHDIVPLVTAKGKKKEATVAIAAVSFDQEQQTSEVANIVQPKYEHAHSNYVTGNLVKSNFDNKRSRFDLARMIILHGYPLQMVEDVGFKIFVRNLQPLFELVTFDGVEGDCMQIYHKEKQKVSDMLDKLPGKISLSADMWTGKGDAKYLCLTAHCIDDEWQLKKKILNFLLVDPSHTEDMLSDVIMMSLMEWDIDRKLFSMTFDSCPTYDNIICKIRDQLRLSQNNFLICDGQLFEVRCAANLIKNMAQDALEAVSEVTDKIRESIRHVKSSQGTQEKFNEMAQLVGINSQKCLCLDNSLQWNSTYFMLDMALEFKDAFSLLPEHDSVYTSCPSYEEWDRASAIASYLKLLIEVSNVFTGSKHVTANIYFPEICEIHMQLIGWCHKSDEFISSLGMKMKTKFDDYWKKCSLALAIAAILDPRFKMKLIEYYYPQIYGNSAPECIDIVSNCMKALYNGHLASDGQAGDGSGNDSRDRLIGFDRFLHETSQGPNVKSDLDKYLEEPLFPRNMEFNILNWWKVHTPRYPILSTMALNILGIPMSKVTSDSAFDVGDRVLDPYWSLLRSNTVQALMCARDWMQNDSEG</sequence>
<keyword evidence="8" id="KW-0804">Transcription</keyword>
<dbReference type="GO" id="GO:0008270">
    <property type="term" value="F:zinc ion binding"/>
    <property type="evidence" value="ECO:0007669"/>
    <property type="project" value="UniProtKB-KW"/>
</dbReference>
<dbReference type="InterPro" id="IPR012337">
    <property type="entry name" value="RNaseH-like_sf"/>
</dbReference>
<dbReference type="GO" id="GO:0003677">
    <property type="term" value="F:DNA binding"/>
    <property type="evidence" value="ECO:0007669"/>
    <property type="project" value="UniProtKB-KW"/>
</dbReference>
<evidence type="ECO:0000256" key="4">
    <source>
        <dbReference type="ARBA" id="ARBA00022771"/>
    </source>
</evidence>
<dbReference type="PANTHER" id="PTHR46481:SF11">
    <property type="entry name" value="ZINC FINGER BED DOMAIN-CONTAINING PROTEIN RICESLEEPER 2-LIKE"/>
    <property type="match status" value="1"/>
</dbReference>
<keyword evidence="3" id="KW-0479">Metal-binding</keyword>
<dbReference type="InterPro" id="IPR036236">
    <property type="entry name" value="Znf_C2H2_sf"/>
</dbReference>
<keyword evidence="7" id="KW-0238">DNA-binding</keyword>
<evidence type="ECO:0000256" key="7">
    <source>
        <dbReference type="ARBA" id="ARBA00023125"/>
    </source>
</evidence>
<reference evidence="12" key="2">
    <citation type="submission" date="2022-03" db="EMBL/GenBank/DDBJ databases">
        <title>Draft title - Genomic analysis of global carrot germplasm unveils the trajectory of domestication and the origin of high carotenoid orange carrot.</title>
        <authorList>
            <person name="Iorizzo M."/>
            <person name="Ellison S."/>
            <person name="Senalik D."/>
            <person name="Macko-Podgorni A."/>
            <person name="Grzebelus D."/>
            <person name="Bostan H."/>
            <person name="Rolling W."/>
            <person name="Curaba J."/>
            <person name="Simon P."/>
        </authorList>
    </citation>
    <scope>NUCLEOTIDE SEQUENCE</scope>
    <source>
        <tissue evidence="12">Leaf</tissue>
    </source>
</reference>
<keyword evidence="9" id="KW-0539">Nucleus</keyword>